<organism evidence="1 2">
    <name type="scientific">Eptatretus burgeri</name>
    <name type="common">Inshore hagfish</name>
    <dbReference type="NCBI Taxonomy" id="7764"/>
    <lineage>
        <taxon>Eukaryota</taxon>
        <taxon>Metazoa</taxon>
        <taxon>Chordata</taxon>
        <taxon>Craniata</taxon>
        <taxon>Vertebrata</taxon>
        <taxon>Cyclostomata</taxon>
        <taxon>Myxini</taxon>
        <taxon>Myxiniformes</taxon>
        <taxon>Myxinidae</taxon>
        <taxon>Eptatretinae</taxon>
        <taxon>Eptatretus</taxon>
    </lineage>
</organism>
<dbReference type="GO" id="GO:0045111">
    <property type="term" value="C:intermediate filament cytoskeleton"/>
    <property type="evidence" value="ECO:0007669"/>
    <property type="project" value="TreeGrafter"/>
</dbReference>
<evidence type="ECO:0000313" key="2">
    <source>
        <dbReference type="Proteomes" id="UP000694388"/>
    </source>
</evidence>
<dbReference type="GO" id="GO:0005815">
    <property type="term" value="C:microtubule organizing center"/>
    <property type="evidence" value="ECO:0007669"/>
    <property type="project" value="TreeGrafter"/>
</dbReference>
<accession>A0A8C4R7G8</accession>
<reference evidence="1" key="2">
    <citation type="submission" date="2025-09" db="UniProtKB">
        <authorList>
            <consortium name="Ensembl"/>
        </authorList>
    </citation>
    <scope>IDENTIFICATION</scope>
</reference>
<sequence length="396" mass="45026">MEDLMQHLAASQFPICFREPSHSNLLQNGCGEMSPQGTRGNRCLKSNESFTSEDDTVVMRSDKGCKQSDFYEGEVLALQQYLGSVELVERHLSMTSLSCGSPWWDRSHLYHNFSLEEQMEASRNQLEKAIGAPYDVKSLKEEEFSLRLGLQDLSVKLSSKQDLVFTLEQRIENLGIHHRTLEATRSIALSGGDQAWARRLGGELGRLAAEQDTCGQQLAAAKQATRLLATDVRLMQREQSASRERLRNCLVQHDENILHSARCYMVFLEAFLKHPFRPDLTQVWEADLVACQLLYQSLGQPIPPNLEDGMQPENVRSLVSMAVQDLRSSRPLEHSPCSQNGKDEILRCCESVGERLLHFERELEYAMQTQDATIVERLQVELRAVRMLLHDLLLQL</sequence>
<reference evidence="1" key="1">
    <citation type="submission" date="2025-08" db="UniProtKB">
        <authorList>
            <consortium name="Ensembl"/>
        </authorList>
    </citation>
    <scope>IDENTIFICATION</scope>
</reference>
<dbReference type="Ensembl" id="ENSEBUT00000026931.1">
    <property type="protein sequence ID" value="ENSEBUP00000026355.1"/>
    <property type="gene ID" value="ENSEBUG00000016235.1"/>
</dbReference>
<proteinExistence type="predicted"/>
<dbReference type="PANTHER" id="PTHR14332:SF3">
    <property type="entry name" value="DISRUPTED IN SCHIZOPHRENIA 1 PROTEIN"/>
    <property type="match status" value="1"/>
</dbReference>
<name>A0A8C4R7G8_EPTBU</name>
<dbReference type="PANTHER" id="PTHR14332">
    <property type="entry name" value="DISRUPTED IN SCHIZOPHRENIA 1 PROTEIN"/>
    <property type="match status" value="1"/>
</dbReference>
<dbReference type="GO" id="GO:0005874">
    <property type="term" value="C:microtubule"/>
    <property type="evidence" value="ECO:0007669"/>
    <property type="project" value="TreeGrafter"/>
</dbReference>
<keyword evidence="2" id="KW-1185">Reference proteome</keyword>
<dbReference type="Proteomes" id="UP000694388">
    <property type="component" value="Unplaced"/>
</dbReference>
<dbReference type="GO" id="GO:0060271">
    <property type="term" value="P:cilium assembly"/>
    <property type="evidence" value="ECO:0007669"/>
    <property type="project" value="TreeGrafter"/>
</dbReference>
<dbReference type="AlphaFoldDB" id="A0A8C4R7G8"/>
<dbReference type="InterPro" id="IPR026081">
    <property type="entry name" value="DISC1"/>
</dbReference>
<protein>
    <submittedName>
        <fullName evidence="1">Uncharacterized protein</fullName>
    </submittedName>
</protein>
<evidence type="ECO:0000313" key="1">
    <source>
        <dbReference type="Ensembl" id="ENSEBUP00000026355.1"/>
    </source>
</evidence>